<keyword evidence="2" id="KW-1185">Reference proteome</keyword>
<organism evidence="1 2">
    <name type="scientific">Nostoc spongiaeforme FACHB-130</name>
    <dbReference type="NCBI Taxonomy" id="1357510"/>
    <lineage>
        <taxon>Bacteria</taxon>
        <taxon>Bacillati</taxon>
        <taxon>Cyanobacteriota</taxon>
        <taxon>Cyanophyceae</taxon>
        <taxon>Nostocales</taxon>
        <taxon>Nostocaceae</taxon>
        <taxon>Nostoc</taxon>
    </lineage>
</organism>
<dbReference type="EMBL" id="JACJTB010000063">
    <property type="protein sequence ID" value="MBD2598222.1"/>
    <property type="molecule type" value="Genomic_DNA"/>
</dbReference>
<name>A0ABR8G4X6_9NOSO</name>
<accession>A0ABR8G4X6</accession>
<sequence length="97" mass="11206">MQSQETETTVMDSQVLPELYADLSKEIYSNLNHDKLVQILEKYGLSELESFQLQFLIDLSQVKPSEENQGLLPSITPPKVKLKCYYQNGQWYDCGFP</sequence>
<gene>
    <name evidence="1" type="ORF">H6G74_28430</name>
</gene>
<dbReference type="Proteomes" id="UP000603457">
    <property type="component" value="Unassembled WGS sequence"/>
</dbReference>
<dbReference type="RefSeq" id="WP_190970906.1">
    <property type="nucleotide sequence ID" value="NZ_JACJTB010000063.1"/>
</dbReference>
<reference evidence="1 2" key="1">
    <citation type="journal article" date="2020" name="ISME J.">
        <title>Comparative genomics reveals insights into cyanobacterial evolution and habitat adaptation.</title>
        <authorList>
            <person name="Chen M.Y."/>
            <person name="Teng W.K."/>
            <person name="Zhao L."/>
            <person name="Hu C.X."/>
            <person name="Zhou Y.K."/>
            <person name="Han B.P."/>
            <person name="Song L.R."/>
            <person name="Shu W.S."/>
        </authorList>
    </citation>
    <scope>NUCLEOTIDE SEQUENCE [LARGE SCALE GENOMIC DNA]</scope>
    <source>
        <strain evidence="1 2">FACHB-130</strain>
    </source>
</reference>
<evidence type="ECO:0000313" key="1">
    <source>
        <dbReference type="EMBL" id="MBD2598222.1"/>
    </source>
</evidence>
<protein>
    <submittedName>
        <fullName evidence="1">Uncharacterized protein</fullName>
    </submittedName>
</protein>
<evidence type="ECO:0000313" key="2">
    <source>
        <dbReference type="Proteomes" id="UP000603457"/>
    </source>
</evidence>
<comment type="caution">
    <text evidence="1">The sequence shown here is derived from an EMBL/GenBank/DDBJ whole genome shotgun (WGS) entry which is preliminary data.</text>
</comment>
<proteinExistence type="predicted"/>